<reference evidence="1 2" key="1">
    <citation type="journal article" date="2023" name="bioRxiv">
        <title>High-quality genome assemblies of four members of thePodospora anserinaspecies complex.</title>
        <authorList>
            <person name="Ament-Velasquez S.L."/>
            <person name="Vogan A.A."/>
            <person name="Wallerman O."/>
            <person name="Hartmann F."/>
            <person name="Gautier V."/>
            <person name="Silar P."/>
            <person name="Giraud T."/>
            <person name="Johannesson H."/>
        </authorList>
    </citation>
    <scope>NUCLEOTIDE SEQUENCE [LARGE SCALE GENOMIC DNA]</scope>
    <source>
        <strain evidence="1 2">CBS 415.72m</strain>
    </source>
</reference>
<evidence type="ECO:0000313" key="2">
    <source>
        <dbReference type="Proteomes" id="UP001323405"/>
    </source>
</evidence>
<dbReference type="Proteomes" id="UP001323405">
    <property type="component" value="Unassembled WGS sequence"/>
</dbReference>
<proteinExistence type="predicted"/>
<comment type="caution">
    <text evidence="1">The sequence shown here is derived from an EMBL/GenBank/DDBJ whole genome shotgun (WGS) entry which is preliminary data.</text>
</comment>
<sequence>MEAISLFGTILSIITTFRDAFPSLASDATDWKNYEFFDRARWVKLLKIIKNIEKWQWRWMVYSEEAGQQGSLQSKFWGSSASEITEHVKCIQDEVAKLQKLLNTRRIDRGGGCFGVFRKKGRDVLFRSGGNINRILETLDTLVLGLDTMSDEAYWRLWRRQDFGEKEPRPPETSALHQFGHQHHLVKLAMHTWLTSNQLRDCCLGRGRKLELDIELDLFFRQRPHDGVEPRSQVIAEASQTKSLGYTLLVSQPDYMNRRKRIRLTPDPARVPERCKTLFSEAFDVVSGHAGGGEAGLELVTKGQRVTMKLEELQNVVGNLPEPTSLRSQLSSQSARESLDDPVRKIDHQIWKMKRAFHISEFCLLFFKSKWMSWVCSCNIQEYDLSSLDTTTNSTFLVDQRYLFAVKGLSSDDKDVPPAACAAAPATPNGSGNGTATLKPCWCQSKLSDDPKDKNVASSLQRYPLFSLGLILVEIGLGRPLQEIQVNKAVVDVNSIFFGYHDSSTSDPIVKKSLEELRPIFNDVLADDDDDEDNKRAKKAGSDFYSAVKFCLKSRDPPGVDKTKLEEFFLEVVWKLHNIQKDLIEQRDELLRNKGQQLLPRKQTQQEA</sequence>
<name>A0ABR0GIJ0_9PEZI</name>
<dbReference type="EMBL" id="JAFFHA010000005">
    <property type="protein sequence ID" value="KAK4655559.1"/>
    <property type="molecule type" value="Genomic_DNA"/>
</dbReference>
<dbReference type="RefSeq" id="XP_062744534.1">
    <property type="nucleotide sequence ID" value="XM_062888635.1"/>
</dbReference>
<evidence type="ECO:0000313" key="1">
    <source>
        <dbReference type="EMBL" id="KAK4655559.1"/>
    </source>
</evidence>
<accession>A0ABR0GIJ0</accession>
<keyword evidence="2" id="KW-1185">Reference proteome</keyword>
<dbReference type="GeneID" id="87908542"/>
<organism evidence="1 2">
    <name type="scientific">Podospora pseudocomata</name>
    <dbReference type="NCBI Taxonomy" id="2093779"/>
    <lineage>
        <taxon>Eukaryota</taxon>
        <taxon>Fungi</taxon>
        <taxon>Dikarya</taxon>
        <taxon>Ascomycota</taxon>
        <taxon>Pezizomycotina</taxon>
        <taxon>Sordariomycetes</taxon>
        <taxon>Sordariomycetidae</taxon>
        <taxon>Sordariales</taxon>
        <taxon>Podosporaceae</taxon>
        <taxon>Podospora</taxon>
    </lineage>
</organism>
<evidence type="ECO:0008006" key="3">
    <source>
        <dbReference type="Google" id="ProtNLM"/>
    </source>
</evidence>
<protein>
    <recommendedName>
        <fullName evidence="3">Prion-inhibition and propagation HeLo domain-containing protein</fullName>
    </recommendedName>
</protein>
<gene>
    <name evidence="1" type="ORF">QC762_303370</name>
</gene>